<feature type="region of interest" description="Disordered" evidence="1">
    <location>
        <begin position="1"/>
        <end position="41"/>
    </location>
</feature>
<dbReference type="EMBL" id="JAPQKI010000010">
    <property type="protein sequence ID" value="KAJ5085103.1"/>
    <property type="molecule type" value="Genomic_DNA"/>
</dbReference>
<name>A0A9W9ENH9_9EURO</name>
<sequence length="81" mass="8257">MATANGSSPGQLGAGQPRHLQGPTDVPAAGRRGSRRDGGSWKDVLHEMVGVASVSPIGHIGTAVLDLGCSTCSRSPRQLPQ</sequence>
<dbReference type="Proteomes" id="UP001149074">
    <property type="component" value="Unassembled WGS sequence"/>
</dbReference>
<evidence type="ECO:0000256" key="1">
    <source>
        <dbReference type="SAM" id="MobiDB-lite"/>
    </source>
</evidence>
<reference evidence="2" key="1">
    <citation type="submission" date="2022-11" db="EMBL/GenBank/DDBJ databases">
        <authorList>
            <person name="Petersen C."/>
        </authorList>
    </citation>
    <scope>NUCLEOTIDE SEQUENCE</scope>
    <source>
        <strain evidence="2">IBT 30761</strain>
    </source>
</reference>
<reference evidence="2" key="2">
    <citation type="journal article" date="2023" name="IMA Fungus">
        <title>Comparative genomic study of the Penicillium genus elucidates a diverse pangenome and 15 lateral gene transfer events.</title>
        <authorList>
            <person name="Petersen C."/>
            <person name="Sorensen T."/>
            <person name="Nielsen M.R."/>
            <person name="Sondergaard T.E."/>
            <person name="Sorensen J.L."/>
            <person name="Fitzpatrick D.A."/>
            <person name="Frisvad J.C."/>
            <person name="Nielsen K.L."/>
        </authorList>
    </citation>
    <scope>NUCLEOTIDE SEQUENCE</scope>
    <source>
        <strain evidence="2">IBT 30761</strain>
    </source>
</reference>
<dbReference type="AlphaFoldDB" id="A0A9W9ENH9"/>
<feature type="compositionally biased region" description="Polar residues" evidence="1">
    <location>
        <begin position="1"/>
        <end position="10"/>
    </location>
</feature>
<comment type="caution">
    <text evidence="2">The sequence shown here is derived from an EMBL/GenBank/DDBJ whole genome shotgun (WGS) entry which is preliminary data.</text>
</comment>
<evidence type="ECO:0000313" key="3">
    <source>
        <dbReference type="Proteomes" id="UP001149074"/>
    </source>
</evidence>
<organism evidence="2 3">
    <name type="scientific">Penicillium argentinense</name>
    <dbReference type="NCBI Taxonomy" id="1131581"/>
    <lineage>
        <taxon>Eukaryota</taxon>
        <taxon>Fungi</taxon>
        <taxon>Dikarya</taxon>
        <taxon>Ascomycota</taxon>
        <taxon>Pezizomycotina</taxon>
        <taxon>Eurotiomycetes</taxon>
        <taxon>Eurotiomycetidae</taxon>
        <taxon>Eurotiales</taxon>
        <taxon>Aspergillaceae</taxon>
        <taxon>Penicillium</taxon>
    </lineage>
</organism>
<accession>A0A9W9ENH9</accession>
<evidence type="ECO:0000313" key="2">
    <source>
        <dbReference type="EMBL" id="KAJ5085103.1"/>
    </source>
</evidence>
<gene>
    <name evidence="2" type="ORF">N7532_009874</name>
</gene>
<proteinExistence type="predicted"/>
<dbReference type="RefSeq" id="XP_056469781.1">
    <property type="nucleotide sequence ID" value="XM_056622365.1"/>
</dbReference>
<dbReference type="GeneID" id="81361344"/>
<keyword evidence="3" id="KW-1185">Reference proteome</keyword>
<protein>
    <submittedName>
        <fullName evidence="2">Uncharacterized protein</fullName>
    </submittedName>
</protein>